<feature type="compositionally biased region" description="Polar residues" evidence="2">
    <location>
        <begin position="192"/>
        <end position="203"/>
    </location>
</feature>
<dbReference type="PROSITE" id="PS50158">
    <property type="entry name" value="ZF_CCHC"/>
    <property type="match status" value="1"/>
</dbReference>
<name>A0A067LCT5_JATCU</name>
<sequence length="271" mass="28886">MTGYKFNQIVASRLGSFGLTGGPGRDVTQIRRVEHEGIHLVCFTCGKYGHSSKNCPSIVNGDKRVEVDVNKDSTTGKLRASRQLPETNGWNRLTKDLVGNVNKAPSLKHNGLRSRFDVLIEDDNGLEIGDDTCGAPLSMDQQHHLHGSKGNRSSTTQQKGSKGGAKHATSKGHASSKRVHEGTSASAVLVGTKNSGTSKPKQTTVERKHTVVIGGINNKEGHKVVVNRDDGAFHLGDSLNYFTQASSMNNSLSQLPAPNIPISSGEGSIVA</sequence>
<gene>
    <name evidence="4" type="ORF">JCGZ_10116</name>
</gene>
<dbReference type="SUPFAM" id="SSF57756">
    <property type="entry name" value="Retrovirus zinc finger-like domains"/>
    <property type="match status" value="1"/>
</dbReference>
<proteinExistence type="predicted"/>
<dbReference type="OrthoDB" id="1743776at2759"/>
<feature type="compositionally biased region" description="Polar residues" evidence="2">
    <location>
        <begin position="150"/>
        <end position="160"/>
    </location>
</feature>
<keyword evidence="1" id="KW-0863">Zinc-finger</keyword>
<dbReference type="InterPro" id="IPR036875">
    <property type="entry name" value="Znf_CCHC_sf"/>
</dbReference>
<dbReference type="GO" id="GO:0008270">
    <property type="term" value="F:zinc ion binding"/>
    <property type="evidence" value="ECO:0007669"/>
    <property type="project" value="UniProtKB-KW"/>
</dbReference>
<dbReference type="Proteomes" id="UP000027138">
    <property type="component" value="Unassembled WGS sequence"/>
</dbReference>
<feature type="region of interest" description="Disordered" evidence="2">
    <location>
        <begin position="131"/>
        <end position="205"/>
    </location>
</feature>
<keyword evidence="1" id="KW-0862">Zinc</keyword>
<dbReference type="AlphaFoldDB" id="A0A067LCT5"/>
<accession>A0A067LCT5</accession>
<protein>
    <recommendedName>
        <fullName evidence="3">CCHC-type domain-containing protein</fullName>
    </recommendedName>
</protein>
<organism evidence="4 5">
    <name type="scientific">Jatropha curcas</name>
    <name type="common">Barbados nut</name>
    <dbReference type="NCBI Taxonomy" id="180498"/>
    <lineage>
        <taxon>Eukaryota</taxon>
        <taxon>Viridiplantae</taxon>
        <taxon>Streptophyta</taxon>
        <taxon>Embryophyta</taxon>
        <taxon>Tracheophyta</taxon>
        <taxon>Spermatophyta</taxon>
        <taxon>Magnoliopsida</taxon>
        <taxon>eudicotyledons</taxon>
        <taxon>Gunneridae</taxon>
        <taxon>Pentapetalae</taxon>
        <taxon>rosids</taxon>
        <taxon>fabids</taxon>
        <taxon>Malpighiales</taxon>
        <taxon>Euphorbiaceae</taxon>
        <taxon>Crotonoideae</taxon>
        <taxon>Jatropheae</taxon>
        <taxon>Jatropha</taxon>
    </lineage>
</organism>
<feature type="compositionally biased region" description="Basic residues" evidence="2">
    <location>
        <begin position="164"/>
        <end position="177"/>
    </location>
</feature>
<evidence type="ECO:0000313" key="4">
    <source>
        <dbReference type="EMBL" id="KDP46276.1"/>
    </source>
</evidence>
<reference evidence="4 5" key="1">
    <citation type="journal article" date="2014" name="PLoS ONE">
        <title>Global Analysis of Gene Expression Profiles in Physic Nut (Jatropha curcas L.) Seedlings Exposed to Salt Stress.</title>
        <authorList>
            <person name="Zhang L."/>
            <person name="Zhang C."/>
            <person name="Wu P."/>
            <person name="Chen Y."/>
            <person name="Li M."/>
            <person name="Jiang H."/>
            <person name="Wu G."/>
        </authorList>
    </citation>
    <scope>NUCLEOTIDE SEQUENCE [LARGE SCALE GENOMIC DNA]</scope>
    <source>
        <strain evidence="5">cv. GZQX0401</strain>
        <tissue evidence="4">Young leaves</tissue>
    </source>
</reference>
<keyword evidence="5" id="KW-1185">Reference proteome</keyword>
<evidence type="ECO:0000256" key="1">
    <source>
        <dbReference type="PROSITE-ProRule" id="PRU00047"/>
    </source>
</evidence>
<dbReference type="Gene3D" id="4.10.60.10">
    <property type="entry name" value="Zinc finger, CCHC-type"/>
    <property type="match status" value="1"/>
</dbReference>
<dbReference type="GO" id="GO:0003676">
    <property type="term" value="F:nucleic acid binding"/>
    <property type="evidence" value="ECO:0007669"/>
    <property type="project" value="InterPro"/>
</dbReference>
<evidence type="ECO:0000259" key="3">
    <source>
        <dbReference type="PROSITE" id="PS50158"/>
    </source>
</evidence>
<dbReference type="InterPro" id="IPR001878">
    <property type="entry name" value="Znf_CCHC"/>
</dbReference>
<dbReference type="Pfam" id="PF00098">
    <property type="entry name" value="zf-CCHC"/>
    <property type="match status" value="1"/>
</dbReference>
<dbReference type="EMBL" id="KK914219">
    <property type="protein sequence ID" value="KDP46276.1"/>
    <property type="molecule type" value="Genomic_DNA"/>
</dbReference>
<evidence type="ECO:0000313" key="5">
    <source>
        <dbReference type="Proteomes" id="UP000027138"/>
    </source>
</evidence>
<evidence type="ECO:0000256" key="2">
    <source>
        <dbReference type="SAM" id="MobiDB-lite"/>
    </source>
</evidence>
<dbReference type="SMART" id="SM00343">
    <property type="entry name" value="ZnF_C2HC"/>
    <property type="match status" value="1"/>
</dbReference>
<keyword evidence="1" id="KW-0479">Metal-binding</keyword>
<feature type="domain" description="CCHC-type" evidence="3">
    <location>
        <begin position="42"/>
        <end position="57"/>
    </location>
</feature>